<dbReference type="InterPro" id="IPR036097">
    <property type="entry name" value="HisK_dim/P_sf"/>
</dbReference>
<evidence type="ECO:0000259" key="7">
    <source>
        <dbReference type="PROSITE" id="PS50109"/>
    </source>
</evidence>
<dbReference type="PROSITE" id="PS50109">
    <property type="entry name" value="HIS_KIN"/>
    <property type="match status" value="1"/>
</dbReference>
<dbReference type="SUPFAM" id="SSF47384">
    <property type="entry name" value="Homodimeric domain of signal transducing histidine kinase"/>
    <property type="match status" value="1"/>
</dbReference>
<keyword evidence="3 5" id="KW-0597">Phosphoprotein</keyword>
<evidence type="ECO:0000256" key="4">
    <source>
        <dbReference type="ARBA" id="ARBA00023125"/>
    </source>
</evidence>
<dbReference type="Gene3D" id="3.30.565.10">
    <property type="entry name" value="Histidine kinase-like ATPase, C-terminal domain"/>
    <property type="match status" value="1"/>
</dbReference>
<dbReference type="EC" id="2.7.13.3" evidence="2"/>
<comment type="catalytic activity">
    <reaction evidence="1">
        <text>ATP + protein L-histidine = ADP + protein N-phospho-L-histidine.</text>
        <dbReference type="EC" id="2.7.13.3"/>
    </reaction>
</comment>
<dbReference type="PRINTS" id="PR00344">
    <property type="entry name" value="BCTRLSENSOR"/>
</dbReference>
<evidence type="ECO:0000313" key="10">
    <source>
        <dbReference type="Proteomes" id="UP000607559"/>
    </source>
</evidence>
<dbReference type="SMART" id="SM00448">
    <property type="entry name" value="REC"/>
    <property type="match status" value="1"/>
</dbReference>
<evidence type="ECO:0000313" key="9">
    <source>
        <dbReference type="EMBL" id="GGA93063.1"/>
    </source>
</evidence>
<dbReference type="PRINTS" id="PR00038">
    <property type="entry name" value="HTHLUXR"/>
</dbReference>
<evidence type="ECO:0000259" key="8">
    <source>
        <dbReference type="PROSITE" id="PS50110"/>
    </source>
</evidence>
<dbReference type="PANTHER" id="PTHR43547:SF2">
    <property type="entry name" value="HYBRID SIGNAL TRANSDUCTION HISTIDINE KINASE C"/>
    <property type="match status" value="1"/>
</dbReference>
<dbReference type="Pfam" id="PF02518">
    <property type="entry name" value="HATPase_c"/>
    <property type="match status" value="1"/>
</dbReference>
<evidence type="ECO:0000256" key="2">
    <source>
        <dbReference type="ARBA" id="ARBA00012438"/>
    </source>
</evidence>
<evidence type="ECO:0000259" key="6">
    <source>
        <dbReference type="PROSITE" id="PS50043"/>
    </source>
</evidence>
<dbReference type="Gene3D" id="1.10.10.10">
    <property type="entry name" value="Winged helix-like DNA-binding domain superfamily/Winged helix DNA-binding domain"/>
    <property type="match status" value="1"/>
</dbReference>
<dbReference type="PROSITE" id="PS00622">
    <property type="entry name" value="HTH_LUXR_1"/>
    <property type="match status" value="1"/>
</dbReference>
<name>A0A8J2UB81_9BACT</name>
<comment type="caution">
    <text evidence="9">The sequence shown here is derived from an EMBL/GenBank/DDBJ whole genome shotgun (WGS) entry which is preliminary data.</text>
</comment>
<feature type="domain" description="HTH luxR-type" evidence="6">
    <location>
        <begin position="438"/>
        <end position="501"/>
    </location>
</feature>
<dbReference type="InterPro" id="IPR036890">
    <property type="entry name" value="HATPase_C_sf"/>
</dbReference>
<dbReference type="SUPFAM" id="SSF46894">
    <property type="entry name" value="C-terminal effector domain of the bipartite response regulators"/>
    <property type="match status" value="1"/>
</dbReference>
<feature type="domain" description="Histidine kinase" evidence="7">
    <location>
        <begin position="31"/>
        <end position="245"/>
    </location>
</feature>
<feature type="domain" description="Response regulatory" evidence="8">
    <location>
        <begin position="282"/>
        <end position="399"/>
    </location>
</feature>
<dbReference type="InterPro" id="IPR016032">
    <property type="entry name" value="Sig_transdc_resp-reg_C-effctor"/>
</dbReference>
<evidence type="ECO:0000256" key="3">
    <source>
        <dbReference type="ARBA" id="ARBA00022553"/>
    </source>
</evidence>
<dbReference type="Proteomes" id="UP000607559">
    <property type="component" value="Unassembled WGS sequence"/>
</dbReference>
<proteinExistence type="predicted"/>
<keyword evidence="10" id="KW-1185">Reference proteome</keyword>
<dbReference type="InterPro" id="IPR005467">
    <property type="entry name" value="His_kinase_dom"/>
</dbReference>
<dbReference type="SUPFAM" id="SSF55874">
    <property type="entry name" value="ATPase domain of HSP90 chaperone/DNA topoisomerase II/histidine kinase"/>
    <property type="match status" value="1"/>
</dbReference>
<dbReference type="AlphaFoldDB" id="A0A8J2UB81"/>
<dbReference type="CDD" id="cd00075">
    <property type="entry name" value="HATPase"/>
    <property type="match status" value="1"/>
</dbReference>
<dbReference type="Gene3D" id="3.40.50.2300">
    <property type="match status" value="1"/>
</dbReference>
<reference evidence="9" key="2">
    <citation type="submission" date="2020-09" db="EMBL/GenBank/DDBJ databases">
        <authorList>
            <person name="Sun Q."/>
            <person name="Zhou Y."/>
        </authorList>
    </citation>
    <scope>NUCLEOTIDE SEQUENCE</scope>
    <source>
        <strain evidence="9">CGMCC 1.15448</strain>
    </source>
</reference>
<dbReference type="PROSITE" id="PS50110">
    <property type="entry name" value="RESPONSE_REGULATORY"/>
    <property type="match status" value="1"/>
</dbReference>
<dbReference type="InterPro" id="IPR003594">
    <property type="entry name" value="HATPase_dom"/>
</dbReference>
<feature type="modified residue" description="4-aspartylphosphate" evidence="5">
    <location>
        <position position="332"/>
    </location>
</feature>
<organism evidence="9 10">
    <name type="scientific">Puia dinghuensis</name>
    <dbReference type="NCBI Taxonomy" id="1792502"/>
    <lineage>
        <taxon>Bacteria</taxon>
        <taxon>Pseudomonadati</taxon>
        <taxon>Bacteroidota</taxon>
        <taxon>Chitinophagia</taxon>
        <taxon>Chitinophagales</taxon>
        <taxon>Chitinophagaceae</taxon>
        <taxon>Puia</taxon>
    </lineage>
</organism>
<dbReference type="EMBL" id="BMJC01000001">
    <property type="protein sequence ID" value="GGA93063.1"/>
    <property type="molecule type" value="Genomic_DNA"/>
</dbReference>
<dbReference type="CDD" id="cd06170">
    <property type="entry name" value="LuxR_C_like"/>
    <property type="match status" value="1"/>
</dbReference>
<reference evidence="9" key="1">
    <citation type="journal article" date="2014" name="Int. J. Syst. Evol. Microbiol.">
        <title>Complete genome sequence of Corynebacterium casei LMG S-19264T (=DSM 44701T), isolated from a smear-ripened cheese.</title>
        <authorList>
            <consortium name="US DOE Joint Genome Institute (JGI-PGF)"/>
            <person name="Walter F."/>
            <person name="Albersmeier A."/>
            <person name="Kalinowski J."/>
            <person name="Ruckert C."/>
        </authorList>
    </citation>
    <scope>NUCLEOTIDE SEQUENCE</scope>
    <source>
        <strain evidence="9">CGMCC 1.15448</strain>
    </source>
</reference>
<accession>A0A8J2UB81</accession>
<dbReference type="InterPro" id="IPR036388">
    <property type="entry name" value="WH-like_DNA-bd_sf"/>
</dbReference>
<dbReference type="InterPro" id="IPR011006">
    <property type="entry name" value="CheY-like_superfamily"/>
</dbReference>
<evidence type="ECO:0000256" key="5">
    <source>
        <dbReference type="PROSITE-ProRule" id="PRU00169"/>
    </source>
</evidence>
<dbReference type="Pfam" id="PF00196">
    <property type="entry name" value="GerE"/>
    <property type="match status" value="1"/>
</dbReference>
<dbReference type="PANTHER" id="PTHR43547">
    <property type="entry name" value="TWO-COMPONENT HISTIDINE KINASE"/>
    <property type="match status" value="1"/>
</dbReference>
<dbReference type="PROSITE" id="PS50043">
    <property type="entry name" value="HTH_LUXR_2"/>
    <property type="match status" value="1"/>
</dbReference>
<dbReference type="GO" id="GO:0000155">
    <property type="term" value="F:phosphorelay sensor kinase activity"/>
    <property type="evidence" value="ECO:0007669"/>
    <property type="project" value="InterPro"/>
</dbReference>
<gene>
    <name evidence="9" type="ORF">GCM10011511_15580</name>
</gene>
<dbReference type="GO" id="GO:0003677">
    <property type="term" value="F:DNA binding"/>
    <property type="evidence" value="ECO:0007669"/>
    <property type="project" value="UniProtKB-KW"/>
</dbReference>
<dbReference type="SMART" id="SM00387">
    <property type="entry name" value="HATPase_c"/>
    <property type="match status" value="1"/>
</dbReference>
<evidence type="ECO:0000256" key="1">
    <source>
        <dbReference type="ARBA" id="ARBA00000085"/>
    </source>
</evidence>
<dbReference type="GO" id="GO:0006355">
    <property type="term" value="P:regulation of DNA-templated transcription"/>
    <property type="evidence" value="ECO:0007669"/>
    <property type="project" value="InterPro"/>
</dbReference>
<protein>
    <recommendedName>
        <fullName evidence="2">histidine kinase</fullName>
        <ecNumber evidence="2">2.7.13.3</ecNumber>
    </recommendedName>
</protein>
<dbReference type="Gene3D" id="1.10.287.130">
    <property type="match status" value="1"/>
</dbReference>
<keyword evidence="4" id="KW-0238">DNA-binding</keyword>
<dbReference type="InterPro" id="IPR000792">
    <property type="entry name" value="Tscrpt_reg_LuxR_C"/>
</dbReference>
<dbReference type="InterPro" id="IPR004358">
    <property type="entry name" value="Sig_transdc_His_kin-like_C"/>
</dbReference>
<dbReference type="InterPro" id="IPR001789">
    <property type="entry name" value="Sig_transdc_resp-reg_receiver"/>
</dbReference>
<dbReference type="SUPFAM" id="SSF52172">
    <property type="entry name" value="CheY-like"/>
    <property type="match status" value="1"/>
</dbReference>
<dbReference type="SMART" id="SM00421">
    <property type="entry name" value="HTH_LUXR"/>
    <property type="match status" value="1"/>
</dbReference>
<dbReference type="Pfam" id="PF00072">
    <property type="entry name" value="Response_reg"/>
    <property type="match status" value="1"/>
</dbReference>
<sequence length="501" mass="56406">MNWNSTLQAEVEKRTHELNKITEQRTNTLINLAHETKTPLTLIDNYLDEYIIKYGDADELSIVKRNLGKIITDISNIFDLERLNRGLSLYNHNQVTDFTELLNDNLALFTIYCEGNGTKLVTQIQGNVLMKADPLAINRIITNLLKNAIKFSPGGGTVEIELKHEGDEISFSVRDAGIGIPIELHKKIFQPYFQLTNTKASNQGMGLGLPIVKKVIEELNGSISIESDPRKAKGTKMIVSIRGLVLPTNIRTVVPIVRRKVMDIGIENLNLKEEPYDEKKKTILIVEDNVSMANYLHRKLKDKYNVNVAFDGNAALEAIQLSISSIELIITDIMMDKVDGFNLAKIVSEDVNIAHIPFLFVSAKATSKDKLQALKLGAIGFIEKPFSIEELMQQIEAILSHLEKQKKAILSKAFDRLSLMNGHDIRQNQTQEVDGFAENCRIYKLTDREKDIARLICEGKRYKDIGEKLSIAESTVAKHIQNIFQKVDVSNKIELIKKLGA</sequence>